<accession>A0A6A5QSD0</accession>
<keyword evidence="2" id="KW-1185">Reference proteome</keyword>
<dbReference type="EMBL" id="ML979134">
    <property type="protein sequence ID" value="KAF1918302.1"/>
    <property type="molecule type" value="Genomic_DNA"/>
</dbReference>
<sequence length="205" mass="23166">MPTGKEHTECEYLIEKGSEVLLETNDDRILGQAKTAGDPDPVHRPVSVSYSDFYRVLRSDDASDHDSAVEIDRVKQASPIPSPMNAAAEADSRNSGVNKTTFAFWPSPESARITMPEIASLDLRLSNERKRNLFAAELHYGPQIAHEKRWCAEQNFWHLPRVASFPFGCALTKRRIFEKVFMDPGKIRFFVQILISYIAAVRDLA</sequence>
<protein>
    <submittedName>
        <fullName evidence="1">Uncharacterized protein</fullName>
    </submittedName>
</protein>
<proteinExistence type="predicted"/>
<gene>
    <name evidence="1" type="ORF">BDU57DRAFT_572457</name>
</gene>
<dbReference type="AlphaFoldDB" id="A0A6A5QSD0"/>
<evidence type="ECO:0000313" key="1">
    <source>
        <dbReference type="EMBL" id="KAF1918302.1"/>
    </source>
</evidence>
<name>A0A6A5QSD0_AMPQU</name>
<organism evidence="1 2">
    <name type="scientific">Ampelomyces quisqualis</name>
    <name type="common">Powdery mildew agent</name>
    <dbReference type="NCBI Taxonomy" id="50730"/>
    <lineage>
        <taxon>Eukaryota</taxon>
        <taxon>Fungi</taxon>
        <taxon>Dikarya</taxon>
        <taxon>Ascomycota</taxon>
        <taxon>Pezizomycotina</taxon>
        <taxon>Dothideomycetes</taxon>
        <taxon>Pleosporomycetidae</taxon>
        <taxon>Pleosporales</taxon>
        <taxon>Pleosporineae</taxon>
        <taxon>Phaeosphaeriaceae</taxon>
        <taxon>Ampelomyces</taxon>
    </lineage>
</organism>
<evidence type="ECO:0000313" key="2">
    <source>
        <dbReference type="Proteomes" id="UP000800096"/>
    </source>
</evidence>
<reference evidence="1" key="1">
    <citation type="journal article" date="2020" name="Stud. Mycol.">
        <title>101 Dothideomycetes genomes: a test case for predicting lifestyles and emergence of pathogens.</title>
        <authorList>
            <person name="Haridas S."/>
            <person name="Albert R."/>
            <person name="Binder M."/>
            <person name="Bloem J."/>
            <person name="Labutti K."/>
            <person name="Salamov A."/>
            <person name="Andreopoulos B."/>
            <person name="Baker S."/>
            <person name="Barry K."/>
            <person name="Bills G."/>
            <person name="Bluhm B."/>
            <person name="Cannon C."/>
            <person name="Castanera R."/>
            <person name="Culley D."/>
            <person name="Daum C."/>
            <person name="Ezra D."/>
            <person name="Gonzalez J."/>
            <person name="Henrissat B."/>
            <person name="Kuo A."/>
            <person name="Liang C."/>
            <person name="Lipzen A."/>
            <person name="Lutzoni F."/>
            <person name="Magnuson J."/>
            <person name="Mondo S."/>
            <person name="Nolan M."/>
            <person name="Ohm R."/>
            <person name="Pangilinan J."/>
            <person name="Park H.-J."/>
            <person name="Ramirez L."/>
            <person name="Alfaro M."/>
            <person name="Sun H."/>
            <person name="Tritt A."/>
            <person name="Yoshinaga Y."/>
            <person name="Zwiers L.-H."/>
            <person name="Turgeon B."/>
            <person name="Goodwin S."/>
            <person name="Spatafora J."/>
            <person name="Crous P."/>
            <person name="Grigoriev I."/>
        </authorList>
    </citation>
    <scope>NUCLEOTIDE SEQUENCE</scope>
    <source>
        <strain evidence="1">HMLAC05119</strain>
    </source>
</reference>
<dbReference type="Proteomes" id="UP000800096">
    <property type="component" value="Unassembled WGS sequence"/>
</dbReference>